<evidence type="ECO:0000256" key="1">
    <source>
        <dbReference type="ARBA" id="ARBA00022737"/>
    </source>
</evidence>
<evidence type="ECO:0000256" key="3">
    <source>
        <dbReference type="PROSITE-ProRule" id="PRU00023"/>
    </source>
</evidence>
<feature type="repeat" description="ANK" evidence="3">
    <location>
        <begin position="115"/>
        <end position="147"/>
    </location>
</feature>
<dbReference type="Gene3D" id="1.25.40.20">
    <property type="entry name" value="Ankyrin repeat-containing domain"/>
    <property type="match status" value="1"/>
</dbReference>
<keyword evidence="2 3" id="KW-0040">ANK repeat</keyword>
<evidence type="ECO:0000256" key="2">
    <source>
        <dbReference type="ARBA" id="ARBA00023043"/>
    </source>
</evidence>
<organism evidence="4 5">
    <name type="scientific">Colletotrichum liriopes</name>
    <dbReference type="NCBI Taxonomy" id="708192"/>
    <lineage>
        <taxon>Eukaryota</taxon>
        <taxon>Fungi</taxon>
        <taxon>Dikarya</taxon>
        <taxon>Ascomycota</taxon>
        <taxon>Pezizomycotina</taxon>
        <taxon>Sordariomycetes</taxon>
        <taxon>Hypocreomycetidae</taxon>
        <taxon>Glomerellales</taxon>
        <taxon>Glomerellaceae</taxon>
        <taxon>Colletotrichum</taxon>
        <taxon>Colletotrichum spaethianum species complex</taxon>
    </lineage>
</organism>
<dbReference type="PANTHER" id="PTHR24171">
    <property type="entry name" value="ANKYRIN REPEAT DOMAIN-CONTAINING PROTEIN 39-RELATED"/>
    <property type="match status" value="1"/>
</dbReference>
<proteinExistence type="predicted"/>
<reference evidence="4 5" key="1">
    <citation type="submission" date="2021-07" db="EMBL/GenBank/DDBJ databases">
        <title>Genome data of Colletotrichum spaethianum.</title>
        <authorList>
            <person name="Utami Y.D."/>
            <person name="Hiruma K."/>
        </authorList>
    </citation>
    <scope>NUCLEOTIDE SEQUENCE [LARGE SCALE GENOMIC DNA]</scope>
    <source>
        <strain evidence="4 5">MAFF 242679</strain>
    </source>
</reference>
<keyword evidence="5" id="KW-1185">Reference proteome</keyword>
<name>A0AA37GUV5_9PEZI</name>
<dbReference type="EMBL" id="BPPX01000028">
    <property type="protein sequence ID" value="GJC87680.1"/>
    <property type="molecule type" value="Genomic_DNA"/>
</dbReference>
<dbReference type="AlphaFoldDB" id="A0AA37GUV5"/>
<dbReference type="InterPro" id="IPR002110">
    <property type="entry name" value="Ankyrin_rpt"/>
</dbReference>
<evidence type="ECO:0000313" key="4">
    <source>
        <dbReference type="EMBL" id="GJC87680.1"/>
    </source>
</evidence>
<protein>
    <submittedName>
        <fullName evidence="4">Ankyrin repeat and SOCS box protein 14</fullName>
    </submittedName>
</protein>
<comment type="caution">
    <text evidence="4">The sequence shown here is derived from an EMBL/GenBank/DDBJ whole genome shotgun (WGS) entry which is preliminary data.</text>
</comment>
<dbReference type="InterPro" id="IPR036770">
    <property type="entry name" value="Ankyrin_rpt-contain_sf"/>
</dbReference>
<keyword evidence="1" id="KW-0677">Repeat</keyword>
<dbReference type="SUPFAM" id="SSF48403">
    <property type="entry name" value="Ankyrin repeat"/>
    <property type="match status" value="1"/>
</dbReference>
<feature type="repeat" description="ANK" evidence="3">
    <location>
        <begin position="79"/>
        <end position="111"/>
    </location>
</feature>
<dbReference type="Proteomes" id="UP001055172">
    <property type="component" value="Unassembled WGS sequence"/>
</dbReference>
<dbReference type="Pfam" id="PF13857">
    <property type="entry name" value="Ank_5"/>
    <property type="match status" value="1"/>
</dbReference>
<dbReference type="PROSITE" id="PS50297">
    <property type="entry name" value="ANK_REP_REGION"/>
    <property type="match status" value="2"/>
</dbReference>
<accession>A0AA37GUV5</accession>
<dbReference type="Pfam" id="PF13637">
    <property type="entry name" value="Ank_4"/>
    <property type="match status" value="1"/>
</dbReference>
<sequence length="176" mass="19845">MEISRRSVFFSDTAPIPTFIFPLPVSDERPCTGTRRLGLRALTSFSDGVFLLALCAEEYLPAARLGLEHGANPNEQNVHGESALFWAVACGNRELFDILINRGADIDMKTTRQWSEFTALHRAVEFGRHDMAEVLVERGANLELRSEHNETPLEMAERMGENRIADMIRRRMALVA</sequence>
<dbReference type="PROSITE" id="PS50088">
    <property type="entry name" value="ANK_REPEAT"/>
    <property type="match status" value="2"/>
</dbReference>
<gene>
    <name evidence="4" type="ORF">ColLi_10518</name>
</gene>
<dbReference type="SMART" id="SM00248">
    <property type="entry name" value="ANK"/>
    <property type="match status" value="2"/>
</dbReference>
<evidence type="ECO:0000313" key="5">
    <source>
        <dbReference type="Proteomes" id="UP001055172"/>
    </source>
</evidence>